<dbReference type="SUPFAM" id="SSF51182">
    <property type="entry name" value="RmlC-like cupins"/>
    <property type="match status" value="1"/>
</dbReference>
<feature type="domain" description="Cupin type-2" evidence="1">
    <location>
        <begin position="51"/>
        <end position="105"/>
    </location>
</feature>
<organism evidence="2 3">
    <name type="scientific">Phialocephala subalpina</name>
    <dbReference type="NCBI Taxonomy" id="576137"/>
    <lineage>
        <taxon>Eukaryota</taxon>
        <taxon>Fungi</taxon>
        <taxon>Dikarya</taxon>
        <taxon>Ascomycota</taxon>
        <taxon>Pezizomycotina</taxon>
        <taxon>Leotiomycetes</taxon>
        <taxon>Helotiales</taxon>
        <taxon>Mollisiaceae</taxon>
        <taxon>Phialocephala</taxon>
        <taxon>Phialocephala fortinii species complex</taxon>
    </lineage>
</organism>
<reference evidence="2 3" key="1">
    <citation type="submission" date="2016-03" db="EMBL/GenBank/DDBJ databases">
        <authorList>
            <person name="Ploux O."/>
        </authorList>
    </citation>
    <scope>NUCLEOTIDE SEQUENCE [LARGE SCALE GENOMIC DNA]</scope>
    <source>
        <strain evidence="2 3">UAMH 11012</strain>
    </source>
</reference>
<dbReference type="Gene3D" id="2.60.120.10">
    <property type="entry name" value="Jelly Rolls"/>
    <property type="match status" value="1"/>
</dbReference>
<evidence type="ECO:0000313" key="2">
    <source>
        <dbReference type="EMBL" id="CZR62972.1"/>
    </source>
</evidence>
<evidence type="ECO:0000259" key="1">
    <source>
        <dbReference type="Pfam" id="PF07883"/>
    </source>
</evidence>
<proteinExistence type="predicted"/>
<dbReference type="OrthoDB" id="504210at2759"/>
<keyword evidence="3" id="KW-1185">Reference proteome</keyword>
<protein>
    <recommendedName>
        <fullName evidence="1">Cupin type-2 domain-containing protein</fullName>
    </recommendedName>
</protein>
<evidence type="ECO:0000313" key="3">
    <source>
        <dbReference type="Proteomes" id="UP000184330"/>
    </source>
</evidence>
<gene>
    <name evidence="2" type="ORF">PAC_12869</name>
</gene>
<dbReference type="Proteomes" id="UP000184330">
    <property type="component" value="Unassembled WGS sequence"/>
</dbReference>
<dbReference type="InterPro" id="IPR011051">
    <property type="entry name" value="RmlC_Cupin_sf"/>
</dbReference>
<dbReference type="Pfam" id="PF07883">
    <property type="entry name" value="Cupin_2"/>
    <property type="match status" value="1"/>
</dbReference>
<accession>A0A1L7XD74</accession>
<sequence length="184" mass="20584">MPRVELLKLIPAGKGCAIRLFADHDAPGDSIEKFWSETSYDGKPGSDLFFIPPHWHKYHDEIFTLTKGRAAVTVEGKTTILAAGDKPVFIPRWHVHSFTSFEGEEMVLKERTDPTGPFKGLFFNDIFSTGVFRGFSLHALRCFYDGDTYVGLPGNIKTIDQAFIFLVGGFAKLILLSDKKPQTL</sequence>
<dbReference type="EMBL" id="FJOG01000022">
    <property type="protein sequence ID" value="CZR62972.1"/>
    <property type="molecule type" value="Genomic_DNA"/>
</dbReference>
<dbReference type="InterPro" id="IPR013096">
    <property type="entry name" value="Cupin_2"/>
</dbReference>
<dbReference type="AlphaFoldDB" id="A0A1L7XD74"/>
<dbReference type="InterPro" id="IPR014710">
    <property type="entry name" value="RmlC-like_jellyroll"/>
</dbReference>
<name>A0A1L7XD74_9HELO</name>